<evidence type="ECO:0000313" key="4">
    <source>
        <dbReference type="Proteomes" id="UP001501736"/>
    </source>
</evidence>
<keyword evidence="2" id="KW-0472">Membrane</keyword>
<dbReference type="Proteomes" id="UP001501736">
    <property type="component" value="Unassembled WGS sequence"/>
</dbReference>
<feature type="transmembrane region" description="Helical" evidence="2">
    <location>
        <begin position="374"/>
        <end position="396"/>
    </location>
</feature>
<dbReference type="InterPro" id="IPR010178">
    <property type="entry name" value="Lit"/>
</dbReference>
<gene>
    <name evidence="3" type="ORF">GCM10020260_16630</name>
</gene>
<dbReference type="Pfam" id="PF07314">
    <property type="entry name" value="Lit"/>
    <property type="match status" value="1"/>
</dbReference>
<proteinExistence type="predicted"/>
<sequence>MSANSQRPEHGEPQDTGGGFESGLDYGAFAEDAPDYPEDRPDTATPQEPEAGSSEAADDAGAASTSDAETTETAETAGRAAAAGEQPTEPIGGASAPRAEDQPTAAMPRTAASDDATRPLGDVATEATGGQSSGTSQAGSASTPTPAPAPAVDSEPAPGAQPASRGADEQETATLSAAREPQPQPSEASRDLPYEPAPAGAAGAGAAGAAGAAGGSAVVGRTAADEAITDQDLDEEVAKDKRGASRLLQVLLAIFVPLLVLAAAVRLVASPLFVWLEYRLPHFPADELGFGTDDRTLYGSYGVDYLFNGADSRYLSELAVEGGPLFTEAEVGHMADVKRVMLIGMAVAAVLLIVTLIFALLLRRWRPGAVARGFFSAAWVALVLVAALVTLAVLGWQDFFSGVHGVLFAEGSWQFPADSTLIRLYPGQFWMDAAIGVGGLMVLIALLLLIITWPTKKRRARRRARLEEVQAARREKLVAELTKDAEYSNAARG</sequence>
<comment type="caution">
    <text evidence="3">The sequence shown here is derived from an EMBL/GenBank/DDBJ whole genome shotgun (WGS) entry which is preliminary data.</text>
</comment>
<dbReference type="RefSeq" id="WP_344720137.1">
    <property type="nucleotide sequence ID" value="NZ_BAAAYG010000005.1"/>
</dbReference>
<name>A0ABP6RGC4_9MICC</name>
<evidence type="ECO:0008006" key="5">
    <source>
        <dbReference type="Google" id="ProtNLM"/>
    </source>
</evidence>
<feature type="transmembrane region" description="Helical" evidence="2">
    <location>
        <begin position="247"/>
        <end position="269"/>
    </location>
</feature>
<accession>A0ABP6RGC4</accession>
<feature type="transmembrane region" description="Helical" evidence="2">
    <location>
        <begin position="340"/>
        <end position="362"/>
    </location>
</feature>
<organism evidence="3 4">
    <name type="scientific">Nesterenkonia halobia</name>
    <dbReference type="NCBI Taxonomy" id="37922"/>
    <lineage>
        <taxon>Bacteria</taxon>
        <taxon>Bacillati</taxon>
        <taxon>Actinomycetota</taxon>
        <taxon>Actinomycetes</taxon>
        <taxon>Micrococcales</taxon>
        <taxon>Micrococcaceae</taxon>
        <taxon>Nesterenkonia</taxon>
    </lineage>
</organism>
<keyword evidence="2" id="KW-1133">Transmembrane helix</keyword>
<feature type="compositionally biased region" description="Low complexity" evidence="1">
    <location>
        <begin position="50"/>
        <end position="85"/>
    </location>
</feature>
<dbReference type="EMBL" id="BAAAYG010000005">
    <property type="protein sequence ID" value="GAA3284982.1"/>
    <property type="molecule type" value="Genomic_DNA"/>
</dbReference>
<keyword evidence="2" id="KW-0812">Transmembrane</keyword>
<evidence type="ECO:0000256" key="2">
    <source>
        <dbReference type="SAM" id="Phobius"/>
    </source>
</evidence>
<feature type="region of interest" description="Disordered" evidence="1">
    <location>
        <begin position="1"/>
        <end position="207"/>
    </location>
</feature>
<reference evidence="4" key="1">
    <citation type="journal article" date="2019" name="Int. J. Syst. Evol. Microbiol.">
        <title>The Global Catalogue of Microorganisms (GCM) 10K type strain sequencing project: providing services to taxonomists for standard genome sequencing and annotation.</title>
        <authorList>
            <consortium name="The Broad Institute Genomics Platform"/>
            <consortium name="The Broad Institute Genome Sequencing Center for Infectious Disease"/>
            <person name="Wu L."/>
            <person name="Ma J."/>
        </authorList>
    </citation>
    <scope>NUCLEOTIDE SEQUENCE [LARGE SCALE GENOMIC DNA]</scope>
    <source>
        <strain evidence="4">JCM 11483</strain>
    </source>
</reference>
<feature type="compositionally biased region" description="Low complexity" evidence="1">
    <location>
        <begin position="127"/>
        <end position="144"/>
    </location>
</feature>
<protein>
    <recommendedName>
        <fullName evidence="5">TIGR01906 family membrane protein</fullName>
    </recommendedName>
</protein>
<feature type="transmembrane region" description="Helical" evidence="2">
    <location>
        <begin position="433"/>
        <end position="453"/>
    </location>
</feature>
<evidence type="ECO:0000313" key="3">
    <source>
        <dbReference type="EMBL" id="GAA3284982.1"/>
    </source>
</evidence>
<keyword evidence="4" id="KW-1185">Reference proteome</keyword>
<evidence type="ECO:0000256" key="1">
    <source>
        <dbReference type="SAM" id="MobiDB-lite"/>
    </source>
</evidence>